<name>A0A8T1TM62_9STRA</name>
<evidence type="ECO:0000313" key="2">
    <source>
        <dbReference type="Proteomes" id="UP000688947"/>
    </source>
</evidence>
<accession>A0A8T1TM62</accession>
<gene>
    <name evidence="1" type="ORF">JG687_00019076</name>
</gene>
<protein>
    <submittedName>
        <fullName evidence="1">Uncharacterized protein</fullName>
    </submittedName>
</protein>
<comment type="caution">
    <text evidence="1">The sequence shown here is derived from an EMBL/GenBank/DDBJ whole genome shotgun (WGS) entry which is preliminary data.</text>
</comment>
<organism evidence="1 2">
    <name type="scientific">Phytophthora cactorum</name>
    <dbReference type="NCBI Taxonomy" id="29920"/>
    <lineage>
        <taxon>Eukaryota</taxon>
        <taxon>Sar</taxon>
        <taxon>Stramenopiles</taxon>
        <taxon>Oomycota</taxon>
        <taxon>Peronosporomycetes</taxon>
        <taxon>Peronosporales</taxon>
        <taxon>Peronosporaceae</taxon>
        <taxon>Phytophthora</taxon>
    </lineage>
</organism>
<dbReference type="EMBL" id="JAENGZ010002987">
    <property type="protein sequence ID" value="KAG6942416.1"/>
    <property type="molecule type" value="Genomic_DNA"/>
</dbReference>
<sequence length="94" mass="10726">MGGKSFSFDVWFSLLPASCDEHFGGVIYGIQSSSRESCERPHYYQQYVMQRQDVYLNGINVQSKTQNEVGRVPGNVRLIRCTRITEAACLQQMN</sequence>
<reference evidence="1" key="1">
    <citation type="submission" date="2021-01" db="EMBL/GenBank/DDBJ databases">
        <title>Phytophthora aleatoria, a newly-described species from Pinus radiata is distinct from Phytophthora cactorum isolates based on comparative genomics.</title>
        <authorList>
            <person name="Mcdougal R."/>
            <person name="Panda P."/>
            <person name="Williams N."/>
            <person name="Studholme D.J."/>
        </authorList>
    </citation>
    <scope>NUCLEOTIDE SEQUENCE</scope>
    <source>
        <strain evidence="1">NZFS 3830</strain>
    </source>
</reference>
<dbReference type="Proteomes" id="UP000688947">
    <property type="component" value="Unassembled WGS sequence"/>
</dbReference>
<dbReference type="AlphaFoldDB" id="A0A8T1TM62"/>
<proteinExistence type="predicted"/>
<evidence type="ECO:0000313" key="1">
    <source>
        <dbReference type="EMBL" id="KAG6942416.1"/>
    </source>
</evidence>